<accession>A0A6C0JR95</accession>
<protein>
    <submittedName>
        <fullName evidence="1">Uncharacterized protein</fullName>
    </submittedName>
</protein>
<dbReference type="AlphaFoldDB" id="A0A6C0JR95"/>
<sequence>MEIINTNCIYRYKYKNSKCENITHNNKLFCLKHLKYDDIKLFHILNDCCPNCYDLLNIDKIYSIFLYIINNYNNDSNDLKKKLFNKIISYLFYSNDLADLLLTYNIKNKSKKEQINSLFNLFINSFNLNKNNLNEIIKIQNFIKKILVKKICLRYNDNILAHKEDPFSLEDIDKIENKFYFKELNNIYCFDALEFEYYLRKNKTNPYTKNLIDKSTINRLLLFIKYNKLETKTENEENNWSTPEQAYTDVVYYMEKIGFYNNILWFNELTYQNIIHIISIYNDLTSNIEIGTMFFTDDILYKIENNKNDYKFIFAKEIINLFKNGNDHFILCCNFVKSLAIVSNNFYNNLPEWLSNLSSSSRIDSNITILFTSNNLTNYNINNLNYNNYNNNFQIEDIASLNNIIDSATFYFILDMLNRNN</sequence>
<name>A0A6C0JR95_9ZZZZ</name>
<organism evidence="1">
    <name type="scientific">viral metagenome</name>
    <dbReference type="NCBI Taxonomy" id="1070528"/>
    <lineage>
        <taxon>unclassified sequences</taxon>
        <taxon>metagenomes</taxon>
        <taxon>organismal metagenomes</taxon>
    </lineage>
</organism>
<dbReference type="EMBL" id="MN740684">
    <property type="protein sequence ID" value="QHU07421.1"/>
    <property type="molecule type" value="Genomic_DNA"/>
</dbReference>
<proteinExistence type="predicted"/>
<reference evidence="1" key="1">
    <citation type="journal article" date="2020" name="Nature">
        <title>Giant virus diversity and host interactions through global metagenomics.</title>
        <authorList>
            <person name="Schulz F."/>
            <person name="Roux S."/>
            <person name="Paez-Espino D."/>
            <person name="Jungbluth S."/>
            <person name="Walsh D.A."/>
            <person name="Denef V.J."/>
            <person name="McMahon K.D."/>
            <person name="Konstantinidis K.T."/>
            <person name="Eloe-Fadrosh E.A."/>
            <person name="Kyrpides N.C."/>
            <person name="Woyke T."/>
        </authorList>
    </citation>
    <scope>NUCLEOTIDE SEQUENCE</scope>
    <source>
        <strain evidence="1">GVMAG-S-1040241-154</strain>
    </source>
</reference>
<evidence type="ECO:0000313" key="1">
    <source>
        <dbReference type="EMBL" id="QHU07421.1"/>
    </source>
</evidence>